<reference evidence="3 4" key="1">
    <citation type="submission" date="2018-08" db="EMBL/GenBank/DDBJ databases">
        <title>Genomic Encyclopedia of Archaeal and Bacterial Type Strains, Phase II (KMG-II): from individual species to whole genera.</title>
        <authorList>
            <person name="Goeker M."/>
        </authorList>
    </citation>
    <scope>NUCLEOTIDE SEQUENCE [LARGE SCALE GENOMIC DNA]</scope>
    <source>
        <strain evidence="3 4">ATCC 27112</strain>
    </source>
</reference>
<organism evidence="3 4">
    <name type="scientific">Anaeroplasma bactoclasticum</name>
    <dbReference type="NCBI Taxonomy" id="2088"/>
    <lineage>
        <taxon>Bacteria</taxon>
        <taxon>Bacillati</taxon>
        <taxon>Mycoplasmatota</taxon>
        <taxon>Mollicutes</taxon>
        <taxon>Anaeroplasmatales</taxon>
        <taxon>Anaeroplasmataceae</taxon>
        <taxon>Anaeroplasma</taxon>
    </lineage>
</organism>
<accession>A0A397RWT2</accession>
<feature type="transmembrane region" description="Helical" evidence="2">
    <location>
        <begin position="342"/>
        <end position="362"/>
    </location>
</feature>
<dbReference type="EMBL" id="QXEV01000003">
    <property type="protein sequence ID" value="RIA78208.1"/>
    <property type="molecule type" value="Genomic_DNA"/>
</dbReference>
<evidence type="ECO:0000256" key="1">
    <source>
        <dbReference type="SAM" id="Coils"/>
    </source>
</evidence>
<evidence type="ECO:0000313" key="3">
    <source>
        <dbReference type="EMBL" id="RIA78208.1"/>
    </source>
</evidence>
<dbReference type="Gene3D" id="2.20.28.30">
    <property type="entry name" value="RNA polymerase ii, chain L"/>
    <property type="match status" value="1"/>
</dbReference>
<protein>
    <recommendedName>
        <fullName evidence="5">Replication restart DNA helicase PriA</fullName>
    </recommendedName>
</protein>
<dbReference type="AlphaFoldDB" id="A0A397RWT2"/>
<feature type="coiled-coil region" evidence="1">
    <location>
        <begin position="418"/>
        <end position="445"/>
    </location>
</feature>
<feature type="transmembrane region" description="Helical" evidence="2">
    <location>
        <begin position="368"/>
        <end position="391"/>
    </location>
</feature>
<keyword evidence="1" id="KW-0175">Coiled coil</keyword>
<proteinExistence type="predicted"/>
<keyword evidence="2" id="KW-0472">Membrane</keyword>
<evidence type="ECO:0000256" key="2">
    <source>
        <dbReference type="SAM" id="Phobius"/>
    </source>
</evidence>
<dbReference type="Proteomes" id="UP000266506">
    <property type="component" value="Unassembled WGS sequence"/>
</dbReference>
<evidence type="ECO:0008006" key="5">
    <source>
        <dbReference type="Google" id="ProtNLM"/>
    </source>
</evidence>
<name>A0A397RWT2_9MOLU</name>
<evidence type="ECO:0000313" key="4">
    <source>
        <dbReference type="Proteomes" id="UP000266506"/>
    </source>
</evidence>
<dbReference type="OrthoDB" id="3182597at2"/>
<gene>
    <name evidence="3" type="ORF">EI71_00520</name>
</gene>
<keyword evidence="2" id="KW-1133">Transmembrane helix</keyword>
<keyword evidence="4" id="KW-1185">Reference proteome</keyword>
<keyword evidence="2" id="KW-0812">Transmembrane</keyword>
<sequence length="547" mass="63461">MEGTTFICPSCGGKLSYDAKEKKLLCINCNNTYTTVDLMKIDRSIDDIDDELEADYFNKEDNTIEYTCSSCGGSIIVEDSIASSACPFCGNNVLLKNSLVGAFRPKYIVPFSKKKEDAEAIKRHYLNKNPFLPFGFKNVVKEKRPNDIYIPLYSLRGKVSFDFSVIQSQNAFVSIVAADKEETDRTIMITLFGKVSFNHFPMHALKHDYDDIIKAIGPFDLKGIKQFDTPYLAGHMAKRLEIPFRDLKNHATLQIESDIREYFQNPETLRNLYIESGKLKRDSTEGEALHATNFNVIKMESSYTFYPMWFIEPTFKDKKYTIIINDQNGAIYGNIPLSKLKVFGFTVFFLALFEQISYWLVFLMNKSWLPSLIISLCISALLTTIVMVSLYKSNYSYKKRIEDYIVPNSCSLSNIKEVNERKSKVRSFENEMEELSAKIREQKKYISTGVDIRREQEKYQNLLIQYQGLINVSEQFYKRRYEEEIQKVDTYTKEDLENLITAVMSEKSVADGRLLVGKINKQYRDVIIKYCDKRIELYQNRLKKLEE</sequence>
<comment type="caution">
    <text evidence="3">The sequence shown here is derived from an EMBL/GenBank/DDBJ whole genome shotgun (WGS) entry which is preliminary data.</text>
</comment>
<dbReference type="InParanoid" id="A0A397RWT2"/>
<dbReference type="RefSeq" id="WP_119015685.1">
    <property type="nucleotide sequence ID" value="NZ_QXEV01000003.1"/>
</dbReference>